<dbReference type="AlphaFoldDB" id="A0A2X3ATF2"/>
<sequence>MRKNTAGALLAIGMVALSGCATYPAASTLPDGQYAGSSQPEEDGTVGKVRFTIKGGQVVNAEFRLYDKDGTPHDENYGKTASGTVDTEFYQRAQDAISAEQRYVQQFQKTGDQNKVDRVAGASLSHRLFLDAVEAAMDTAQK</sequence>
<dbReference type="GeneID" id="55565552"/>
<dbReference type="EMBL" id="UASJ01000001">
    <property type="protein sequence ID" value="SQB64800.1"/>
    <property type="molecule type" value="Genomic_DNA"/>
</dbReference>
<feature type="signal peptide" evidence="1">
    <location>
        <begin position="1"/>
        <end position="25"/>
    </location>
</feature>
<dbReference type="Gene3D" id="3.90.1010.20">
    <property type="match status" value="1"/>
</dbReference>
<proteinExistence type="predicted"/>
<keyword evidence="1" id="KW-0732">Signal</keyword>
<evidence type="ECO:0000313" key="2">
    <source>
        <dbReference type="EMBL" id="SQB64800.1"/>
    </source>
</evidence>
<evidence type="ECO:0000313" key="3">
    <source>
        <dbReference type="Proteomes" id="UP000250245"/>
    </source>
</evidence>
<protein>
    <submittedName>
        <fullName evidence="2">Major membrane immunogen, membrane-anchored lipoprotein</fullName>
    </submittedName>
</protein>
<reference evidence="2 3" key="1">
    <citation type="submission" date="2018-06" db="EMBL/GenBank/DDBJ databases">
        <authorList>
            <consortium name="Pathogen Informatics"/>
            <person name="Doyle S."/>
        </authorList>
    </citation>
    <scope>NUCLEOTIDE SEQUENCE [LARGE SCALE GENOMIC DNA]</scope>
    <source>
        <strain evidence="2 3">NCTC11820</strain>
    </source>
</reference>
<name>A0A2X3ATF2_9ACTO</name>
<organism evidence="2 3">
    <name type="scientific">Mobiluncus curtisii</name>
    <dbReference type="NCBI Taxonomy" id="2051"/>
    <lineage>
        <taxon>Bacteria</taxon>
        <taxon>Bacillati</taxon>
        <taxon>Actinomycetota</taxon>
        <taxon>Actinomycetes</taxon>
        <taxon>Actinomycetales</taxon>
        <taxon>Actinomycetaceae</taxon>
        <taxon>Mobiluncus</taxon>
    </lineage>
</organism>
<gene>
    <name evidence="2" type="ORF">NCTC11820_01154</name>
</gene>
<feature type="chain" id="PRO_5016105563" evidence="1">
    <location>
        <begin position="26"/>
        <end position="142"/>
    </location>
</feature>
<dbReference type="Proteomes" id="UP000250245">
    <property type="component" value="Unassembled WGS sequence"/>
</dbReference>
<keyword evidence="2" id="KW-0449">Lipoprotein</keyword>
<accession>A0A2X3ATF2</accession>
<evidence type="ECO:0000256" key="1">
    <source>
        <dbReference type="SAM" id="SignalP"/>
    </source>
</evidence>
<dbReference type="PROSITE" id="PS51257">
    <property type="entry name" value="PROKAR_LIPOPROTEIN"/>
    <property type="match status" value="1"/>
</dbReference>
<dbReference type="RefSeq" id="WP_013189388.1">
    <property type="nucleotide sequence ID" value="NZ_CP068112.1"/>
</dbReference>